<name>F0P1Z1_WEEVC</name>
<keyword evidence="3" id="KW-1185">Reference proteome</keyword>
<evidence type="ECO:0000313" key="2">
    <source>
        <dbReference type="EMBL" id="ADX67701.1"/>
    </source>
</evidence>
<keyword evidence="1" id="KW-1133">Transmembrane helix</keyword>
<feature type="transmembrane region" description="Helical" evidence="1">
    <location>
        <begin position="29"/>
        <end position="49"/>
    </location>
</feature>
<dbReference type="eggNOG" id="ENOG5033FXC">
    <property type="taxonomic scope" value="Bacteria"/>
</dbReference>
<evidence type="ECO:0000256" key="1">
    <source>
        <dbReference type="SAM" id="Phobius"/>
    </source>
</evidence>
<protein>
    <submittedName>
        <fullName evidence="2">Uncharacterized protein</fullName>
    </submittedName>
</protein>
<dbReference type="EMBL" id="CP002455">
    <property type="protein sequence ID" value="ADX67701.1"/>
    <property type="molecule type" value="Genomic_DNA"/>
</dbReference>
<dbReference type="Proteomes" id="UP000008641">
    <property type="component" value="Chromosome"/>
</dbReference>
<keyword evidence="1" id="KW-0812">Transmembrane</keyword>
<reference evidence="3" key="2">
    <citation type="journal article" date="2011" name="Stand. Genomic Sci.">
        <title>Complete genome sequence of Weeksella virosa type strain (9751T).</title>
        <authorList>
            <person name="Lang E."/>
            <person name="Teshima H."/>
            <person name="Lucas S."/>
            <person name="Lapidus A."/>
            <person name="Hammon N."/>
            <person name="Deshpande S."/>
            <person name="Nolan M."/>
            <person name="Cheng J."/>
            <person name="Pitluck S."/>
            <person name="Liolios K."/>
            <person name="Pagani I."/>
            <person name="Mikhailova N."/>
            <person name="Ivanova N."/>
            <person name="Mavromatis K."/>
            <person name="Pati A."/>
            <person name="Tapia R."/>
            <person name="Han C."/>
            <person name="Goodwin L."/>
            <person name="Chen A."/>
            <person name="Palaniappan K."/>
            <person name="Land M."/>
            <person name="Hauser L."/>
            <person name="Chang Y."/>
            <person name="Jeffries C."/>
            <person name="Brambilla E."/>
            <person name="Kopitz M."/>
            <person name="Rohde M."/>
            <person name="Goker M."/>
            <person name="Tindall B."/>
            <person name="Detter J."/>
            <person name="Woyke T."/>
            <person name="Bristow J."/>
            <person name="Eisen J."/>
            <person name="Markowitz V."/>
            <person name="Hugenholtz P."/>
            <person name="Klenk H."/>
            <person name="Kyrpides N."/>
        </authorList>
    </citation>
    <scope>NUCLEOTIDE SEQUENCE [LARGE SCALE GENOMIC DNA]</scope>
    <source>
        <strain evidence="3">ATCC 43766 / DSM 16922 / JCM 21250 / NBRC 16016 / NCTC 11634 / CL345/78</strain>
    </source>
</reference>
<dbReference type="AlphaFoldDB" id="F0P1Z1"/>
<dbReference type="HOGENOM" id="CLU_2903180_0_0_10"/>
<gene>
    <name evidence="2" type="ordered locus">Weevi_0992</name>
</gene>
<proteinExistence type="predicted"/>
<dbReference type="RefSeq" id="WP_013598091.1">
    <property type="nucleotide sequence ID" value="NC_015144.1"/>
</dbReference>
<organism evidence="2 3">
    <name type="scientific">Weeksella virosa (strain ATCC 43766 / DSM 16922 / JCM 21250 / CCUG 30538 / CDC 9751 / IAM 14551 / NBRC 16016 / NCTC 11634 / CL345/78)</name>
    <dbReference type="NCBI Taxonomy" id="865938"/>
    <lineage>
        <taxon>Bacteria</taxon>
        <taxon>Pseudomonadati</taxon>
        <taxon>Bacteroidota</taxon>
        <taxon>Flavobacteriia</taxon>
        <taxon>Flavobacteriales</taxon>
        <taxon>Weeksellaceae</taxon>
        <taxon>Weeksella</taxon>
    </lineage>
</organism>
<accession>F0P1Z1</accession>
<dbReference type="OrthoDB" id="1449442at2"/>
<evidence type="ECO:0000313" key="3">
    <source>
        <dbReference type="Proteomes" id="UP000008641"/>
    </source>
</evidence>
<sequence>MGLITDIFFALGSFFEWSYGLLKIIGEPLVWLLFIIGCGLLAWWSMKLVHFGNDNEKKYDGW</sequence>
<dbReference type="KEGG" id="wvi:Weevi_0992"/>
<reference evidence="2 3" key="1">
    <citation type="journal article" date="2011" name="Stand. Genomic Sci.">
        <title>Complete genome sequence of Weeksella virosa type strain (9751).</title>
        <authorList>
            <person name="Lang E."/>
            <person name="Teshima H."/>
            <person name="Lucas S."/>
            <person name="Lapidus A."/>
            <person name="Hammon N."/>
            <person name="Deshpande S."/>
            <person name="Nolan M."/>
            <person name="Cheng J.F."/>
            <person name="Pitluck S."/>
            <person name="Liolios K."/>
            <person name="Pagani I."/>
            <person name="Mikhailova N."/>
            <person name="Ivanova N."/>
            <person name="Mavromatis K."/>
            <person name="Pati A."/>
            <person name="Tapia R."/>
            <person name="Han C."/>
            <person name="Goodwin L."/>
            <person name="Chen A."/>
            <person name="Palaniappan K."/>
            <person name="Land M."/>
            <person name="Hauser L."/>
            <person name="Chang Y.J."/>
            <person name="Jeffries C.D."/>
            <person name="Brambilla E.M."/>
            <person name="Kopitz M."/>
            <person name="Rohde M."/>
            <person name="Goker M."/>
            <person name="Tindall B.J."/>
            <person name="Detter J.C."/>
            <person name="Woyke T."/>
            <person name="Bristow J."/>
            <person name="Eisen J.A."/>
            <person name="Markowitz V."/>
            <person name="Hugenholtz P."/>
            <person name="Klenk H.P."/>
            <person name="Kyrpides N.C."/>
        </authorList>
    </citation>
    <scope>NUCLEOTIDE SEQUENCE [LARGE SCALE GENOMIC DNA]</scope>
    <source>
        <strain evidence="3">ATCC 43766 / DSM 16922 / JCM 21250 / NBRC 16016 / NCTC 11634 / CL345/78</strain>
    </source>
</reference>
<keyword evidence="1" id="KW-0472">Membrane</keyword>
<dbReference type="STRING" id="865938.Weevi_0992"/>